<evidence type="ECO:0000313" key="1">
    <source>
        <dbReference type="EMBL" id="KAA0711006.1"/>
    </source>
</evidence>
<sequence>MKGRLITTAGPPPISPIYFDWMLKVIETVFPQGGDSMLVLSRSLPEDCLEGNSSEEAMSLQNLPPLAPHQPISFEHPQAPSLCFVRWFSERKVLRCVYVPSIREWLERNGHVVIRDVDDAAAARVSKAVSPVGVRDRRLSGIRVSYAQCLSSFPLCKWCQLAFTSEESRDLCPARATCAAYKRSVDGHISKTDVFRFFGAVLKASTIKLS</sequence>
<keyword evidence="2" id="KW-1185">Reference proteome</keyword>
<dbReference type="AlphaFoldDB" id="A0A5A9NQ31"/>
<accession>A0A5A9NQ31</accession>
<protein>
    <submittedName>
        <fullName evidence="1">Uncharacterized protein</fullName>
    </submittedName>
</protein>
<reference evidence="1 2" key="1">
    <citation type="journal article" date="2019" name="Mol. Ecol. Resour.">
        <title>Chromosome-level genome assembly of Triplophysa tibetana, a fish adapted to the harsh high-altitude environment of the Tibetan Plateau.</title>
        <authorList>
            <person name="Yang X."/>
            <person name="Liu H."/>
            <person name="Ma Z."/>
            <person name="Zou Y."/>
            <person name="Zou M."/>
            <person name="Mao Y."/>
            <person name="Li X."/>
            <person name="Wang H."/>
            <person name="Chen T."/>
            <person name="Wang W."/>
            <person name="Yang R."/>
        </authorList>
    </citation>
    <scope>NUCLEOTIDE SEQUENCE [LARGE SCALE GENOMIC DNA]</scope>
    <source>
        <strain evidence="1">TTIB1903HZAU</strain>
        <tissue evidence="1">Muscle</tissue>
    </source>
</reference>
<dbReference type="EMBL" id="SOYY01000015">
    <property type="protein sequence ID" value="KAA0711006.1"/>
    <property type="molecule type" value="Genomic_DNA"/>
</dbReference>
<name>A0A5A9NQ31_9TELE</name>
<evidence type="ECO:0000313" key="2">
    <source>
        <dbReference type="Proteomes" id="UP000324632"/>
    </source>
</evidence>
<comment type="caution">
    <text evidence="1">The sequence shown here is derived from an EMBL/GenBank/DDBJ whole genome shotgun (WGS) entry which is preliminary data.</text>
</comment>
<gene>
    <name evidence="1" type="ORF">E1301_Tti002886</name>
</gene>
<proteinExistence type="predicted"/>
<dbReference type="Proteomes" id="UP000324632">
    <property type="component" value="Chromosome 15"/>
</dbReference>
<organism evidence="1 2">
    <name type="scientific">Triplophysa tibetana</name>
    <dbReference type="NCBI Taxonomy" id="1572043"/>
    <lineage>
        <taxon>Eukaryota</taxon>
        <taxon>Metazoa</taxon>
        <taxon>Chordata</taxon>
        <taxon>Craniata</taxon>
        <taxon>Vertebrata</taxon>
        <taxon>Euteleostomi</taxon>
        <taxon>Actinopterygii</taxon>
        <taxon>Neopterygii</taxon>
        <taxon>Teleostei</taxon>
        <taxon>Ostariophysi</taxon>
        <taxon>Cypriniformes</taxon>
        <taxon>Nemacheilidae</taxon>
        <taxon>Triplophysa</taxon>
    </lineage>
</organism>